<accession>A0AAD9A4M6</accession>
<protein>
    <submittedName>
        <fullName evidence="1">Uncharacterized protein</fullName>
    </submittedName>
</protein>
<gene>
    <name evidence="1" type="ORF">CCHR01_16184</name>
</gene>
<comment type="caution">
    <text evidence="1">The sequence shown here is derived from an EMBL/GenBank/DDBJ whole genome shotgun (WGS) entry which is preliminary data.</text>
</comment>
<sequence length="70" mass="8130">MCLMIARSLEPCLVSSRLGTMDRHLGYSPARRILGLIPDRTLFDWFGFDRRLAQRVAEVSPRAPRRRRTS</sequence>
<proteinExistence type="predicted"/>
<dbReference type="Proteomes" id="UP001243330">
    <property type="component" value="Unassembled WGS sequence"/>
</dbReference>
<evidence type="ECO:0000313" key="2">
    <source>
        <dbReference type="Proteomes" id="UP001243330"/>
    </source>
</evidence>
<keyword evidence="2" id="KW-1185">Reference proteome</keyword>
<reference evidence="1" key="1">
    <citation type="submission" date="2023-01" db="EMBL/GenBank/DDBJ databases">
        <title>Colletotrichum chrysophilum M932 genome sequence.</title>
        <authorList>
            <person name="Baroncelli R."/>
        </authorList>
    </citation>
    <scope>NUCLEOTIDE SEQUENCE</scope>
    <source>
        <strain evidence="1">M932</strain>
    </source>
</reference>
<organism evidence="1 2">
    <name type="scientific">Colletotrichum chrysophilum</name>
    <dbReference type="NCBI Taxonomy" id="1836956"/>
    <lineage>
        <taxon>Eukaryota</taxon>
        <taxon>Fungi</taxon>
        <taxon>Dikarya</taxon>
        <taxon>Ascomycota</taxon>
        <taxon>Pezizomycotina</taxon>
        <taxon>Sordariomycetes</taxon>
        <taxon>Hypocreomycetidae</taxon>
        <taxon>Glomerellales</taxon>
        <taxon>Glomerellaceae</taxon>
        <taxon>Colletotrichum</taxon>
        <taxon>Colletotrichum gloeosporioides species complex</taxon>
    </lineage>
</organism>
<name>A0AAD9A4M6_9PEZI</name>
<evidence type="ECO:0000313" key="1">
    <source>
        <dbReference type="EMBL" id="KAK1841198.1"/>
    </source>
</evidence>
<dbReference type="EMBL" id="JAQOWY010000499">
    <property type="protein sequence ID" value="KAK1841198.1"/>
    <property type="molecule type" value="Genomic_DNA"/>
</dbReference>
<dbReference type="AlphaFoldDB" id="A0AAD9A4M6"/>